<proteinExistence type="inferred from homology"/>
<organism evidence="4 5">
    <name type="scientific">Candidatus Marimicrobium litorale</name>
    <dbReference type="NCBI Taxonomy" id="2518991"/>
    <lineage>
        <taxon>Bacteria</taxon>
        <taxon>Pseudomonadati</taxon>
        <taxon>Pseudomonadota</taxon>
        <taxon>Gammaproteobacteria</taxon>
        <taxon>Cellvibrionales</taxon>
        <taxon>Halieaceae</taxon>
        <taxon>Marimicrobium</taxon>
    </lineage>
</organism>
<dbReference type="NCBIfam" id="NF005539">
    <property type="entry name" value="PRK07201.1"/>
    <property type="match status" value="1"/>
</dbReference>
<comment type="similarity">
    <text evidence="1">Belongs to the short-chain dehydrogenases/reductases (SDR) family.</text>
</comment>
<feature type="domain" description="Thioester reductase (TE)" evidence="3">
    <location>
        <begin position="5"/>
        <end position="235"/>
    </location>
</feature>
<reference evidence="4" key="1">
    <citation type="submission" date="2019-02" db="EMBL/GenBank/DDBJ databases">
        <authorList>
            <person name="Li S.-H."/>
        </authorList>
    </citation>
    <scope>NUCLEOTIDE SEQUENCE</scope>
    <source>
        <strain evidence="4">IMCC11814</strain>
    </source>
</reference>
<dbReference type="PRINTS" id="PR00080">
    <property type="entry name" value="SDRFAMILY"/>
</dbReference>
<dbReference type="Pfam" id="PF07993">
    <property type="entry name" value="NAD_binding_4"/>
    <property type="match status" value="1"/>
</dbReference>
<name>A0ABT3T8E3_9GAMM</name>
<gene>
    <name evidence="4" type="ORF">EYC82_14395</name>
</gene>
<keyword evidence="5" id="KW-1185">Reference proteome</keyword>
<dbReference type="InterPro" id="IPR036291">
    <property type="entry name" value="NAD(P)-bd_dom_sf"/>
</dbReference>
<evidence type="ECO:0000313" key="5">
    <source>
        <dbReference type="Proteomes" id="UP001143304"/>
    </source>
</evidence>
<evidence type="ECO:0000313" key="4">
    <source>
        <dbReference type="EMBL" id="MCX2978553.1"/>
    </source>
</evidence>
<sequence>MHYFVTGGTGFIGRFLVPRLLERGGTVHVLVRPGSESKLEALRVRMGVSKQRLRVVKGDLRKRNLGVAPATIKRLHGLGIAHFFHLAAIYDIAAPAQEQIDSNVTGTEQAVDLARKLGAGCFHHVSSIAAAGLYQGSFTEEMLEEAGDRDNPYFRTKHDAEVIVRGIEDMAYRIYRPGIVVGDSYTGEIDKIDGPYFFFPIIKALGDSLPSWMRSLVFAGGKLNIVPVDYVVEAMDYLAHEEGLDGGCYYLTQEQELAVGELIQILLRTAGGPGLTVIPGEGSAAVLGRAGKVLGRVPGVETATRRLMEQAGIPGEAMKFMTYPTHFDSTATRAILDPAGIVCPEFEQYAGALWDYWLNDIDEPPAPAHSMQVVSAFRAMAARSLQGQDSEALMKAVRGQVVMVTGATSGIGHEAALKLANAGAIVLLVARTVEKLQDTEKQIADSAGKAYSYRCDLADGVDCDHLVERVLLEHGRVDILINNAGRSIRRSVESSFDRYHDFERTMQLNYFGSLKLILGFTPGMLQRGRGQVINISSIGVLASPPRFSAYVASKAALDAFSWCAAAEFAHRKVQFTTINMPLVKTPMIAPTKLYDAFPTLTPEQAATLIMKAIVAKPKRVATGLGLVGAVAQALAPNSSEFVLNQAYHLFPDSAAAAGAEGEEAIGARSPRDIARQLFAQVLPGVHW</sequence>
<evidence type="ECO:0000256" key="1">
    <source>
        <dbReference type="ARBA" id="ARBA00006484"/>
    </source>
</evidence>
<dbReference type="InterPro" id="IPR020904">
    <property type="entry name" value="Sc_DH/Rdtase_CS"/>
</dbReference>
<dbReference type="InterPro" id="IPR013120">
    <property type="entry name" value="FAR_NAD-bd"/>
</dbReference>
<dbReference type="CDD" id="cd05263">
    <property type="entry name" value="MupV_like_SDR_e"/>
    <property type="match status" value="1"/>
</dbReference>
<protein>
    <submittedName>
        <fullName evidence="4">SDR family oxidoreductase</fullName>
    </submittedName>
</protein>
<dbReference type="RefSeq" id="WP_279250250.1">
    <property type="nucleotide sequence ID" value="NZ_SHNO01000001.1"/>
</dbReference>
<evidence type="ECO:0000256" key="2">
    <source>
        <dbReference type="ARBA" id="ARBA00023002"/>
    </source>
</evidence>
<dbReference type="Pfam" id="PF00106">
    <property type="entry name" value="adh_short"/>
    <property type="match status" value="1"/>
</dbReference>
<dbReference type="Gene3D" id="3.40.50.720">
    <property type="entry name" value="NAD(P)-binding Rossmann-like Domain"/>
    <property type="match status" value="2"/>
</dbReference>
<evidence type="ECO:0000259" key="3">
    <source>
        <dbReference type="Pfam" id="PF07993"/>
    </source>
</evidence>
<dbReference type="PANTHER" id="PTHR44196:SF1">
    <property type="entry name" value="DEHYDROGENASE_REDUCTASE SDR FAMILY MEMBER 7B"/>
    <property type="match status" value="1"/>
</dbReference>
<dbReference type="InterPro" id="IPR002347">
    <property type="entry name" value="SDR_fam"/>
</dbReference>
<dbReference type="PROSITE" id="PS00061">
    <property type="entry name" value="ADH_SHORT"/>
    <property type="match status" value="1"/>
</dbReference>
<dbReference type="PANTHER" id="PTHR44196">
    <property type="entry name" value="DEHYDROGENASE/REDUCTASE SDR FAMILY MEMBER 7B"/>
    <property type="match status" value="1"/>
</dbReference>
<dbReference type="EMBL" id="SHNO01000001">
    <property type="protein sequence ID" value="MCX2978553.1"/>
    <property type="molecule type" value="Genomic_DNA"/>
</dbReference>
<dbReference type="SUPFAM" id="SSF51735">
    <property type="entry name" value="NAD(P)-binding Rossmann-fold domains"/>
    <property type="match status" value="2"/>
</dbReference>
<dbReference type="CDD" id="cd05233">
    <property type="entry name" value="SDR_c"/>
    <property type="match status" value="1"/>
</dbReference>
<dbReference type="InterPro" id="IPR057313">
    <property type="entry name" value="Maqu_2507-like"/>
</dbReference>
<dbReference type="PRINTS" id="PR00081">
    <property type="entry name" value="GDHRDH"/>
</dbReference>
<keyword evidence="2" id="KW-0560">Oxidoreductase</keyword>
<accession>A0ABT3T8E3</accession>
<comment type="caution">
    <text evidence="4">The sequence shown here is derived from an EMBL/GenBank/DDBJ whole genome shotgun (WGS) entry which is preliminary data.</text>
</comment>
<dbReference type="Proteomes" id="UP001143304">
    <property type="component" value="Unassembled WGS sequence"/>
</dbReference>